<feature type="domain" description="Fe/B12 periplasmic-binding" evidence="1">
    <location>
        <begin position="111"/>
        <end position="413"/>
    </location>
</feature>
<protein>
    <submittedName>
        <fullName evidence="2">ABC-type Fe3+-hydroxamate transport system, periplasmic component</fullName>
    </submittedName>
</protein>
<reference evidence="2 3" key="1">
    <citation type="submission" date="2012-02" db="EMBL/GenBank/DDBJ databases">
        <title>Improved High-Quality Draft sequence of Microvirga sp. WSM3557.</title>
        <authorList>
            <consortium name="US DOE Joint Genome Institute"/>
            <person name="Lucas S."/>
            <person name="Han J."/>
            <person name="Lapidus A."/>
            <person name="Cheng J.-F."/>
            <person name="Goodwin L."/>
            <person name="Pitluck S."/>
            <person name="Peters L."/>
            <person name="Zhang X."/>
            <person name="Detter J.C."/>
            <person name="Han C."/>
            <person name="Tapia R."/>
            <person name="Land M."/>
            <person name="Hauser L."/>
            <person name="Kyrpides N."/>
            <person name="Ivanova N."/>
            <person name="Pagani I."/>
            <person name="Brau L."/>
            <person name="Yates R."/>
            <person name="O'Hara G."/>
            <person name="Rui T."/>
            <person name="Howieson J."/>
            <person name="Reeve W."/>
            <person name="Woyke T."/>
        </authorList>
    </citation>
    <scope>NUCLEOTIDE SEQUENCE [LARGE SCALE GENOMIC DNA]</scope>
    <source>
        <strain evidence="2 3">WSM3557</strain>
    </source>
</reference>
<sequence>MRMISALIYGQIPKTSIYNYYDLQNRTVLNWPIYILIEVILKDISCLMVVMDIGTACFFLDTRRVMQLSQLALGSALALAGLLPVPSHAADKITVTDIAGRQVQVNAPVEKVILGEGRQMYFVATLDTDQPFRRVVGWRDDLQKADLDGYKDYLAKYPQIDRIPTFGGFKEGTFDVEQAVSLKPDVILLNIEAKTATDDAKLIEKLAKIDIPVVFVDFREKPFENTDASMRIIGKLFGKETRAEEFIAFRKAQIDLITERLAKANPPKPVVMVERAAGYSDDCCMSFGNENFGKFVEVAGGQNLAAKIIPGTFGVVNPEQIIAANPDQVIVTGSNWELYVPGGAWVGVGSGADKAKARDKLAALMKRPAYTGVKAVRDRQVHAIWHQFYNSPYQFIAIQAIATWLHPDLFKDLDPEATMKTLYERFLPVPYKTGYWVSLADKD</sequence>
<evidence type="ECO:0000313" key="2">
    <source>
        <dbReference type="EMBL" id="EIM27852.1"/>
    </source>
</evidence>
<name>I4YV60_9HYPH</name>
<keyword evidence="3" id="KW-1185">Reference proteome</keyword>
<organism evidence="2 3">
    <name type="scientific">Microvirga lotononidis</name>
    <dbReference type="NCBI Taxonomy" id="864069"/>
    <lineage>
        <taxon>Bacteria</taxon>
        <taxon>Pseudomonadati</taxon>
        <taxon>Pseudomonadota</taxon>
        <taxon>Alphaproteobacteria</taxon>
        <taxon>Hyphomicrobiales</taxon>
        <taxon>Methylobacteriaceae</taxon>
        <taxon>Microvirga</taxon>
    </lineage>
</organism>
<dbReference type="PANTHER" id="PTHR30535:SF34">
    <property type="entry name" value="MOLYBDATE-BINDING PROTEIN MOLA"/>
    <property type="match status" value="1"/>
</dbReference>
<evidence type="ECO:0000313" key="3">
    <source>
        <dbReference type="Proteomes" id="UP000003947"/>
    </source>
</evidence>
<dbReference type="EMBL" id="JH660645">
    <property type="protein sequence ID" value="EIM27852.1"/>
    <property type="molecule type" value="Genomic_DNA"/>
</dbReference>
<dbReference type="SUPFAM" id="SSF53807">
    <property type="entry name" value="Helical backbone' metal receptor"/>
    <property type="match status" value="1"/>
</dbReference>
<gene>
    <name evidence="2" type="ORF">MicloDRAFT_00044260</name>
</gene>
<dbReference type="HOGENOM" id="CLU_038034_5_0_5"/>
<dbReference type="STRING" id="864069.MicloDRAFT_00044260"/>
<dbReference type="PANTHER" id="PTHR30535">
    <property type="entry name" value="VITAMIN B12-BINDING PROTEIN"/>
    <property type="match status" value="1"/>
</dbReference>
<evidence type="ECO:0000259" key="1">
    <source>
        <dbReference type="PROSITE" id="PS50983"/>
    </source>
</evidence>
<dbReference type="Gene3D" id="3.40.50.1980">
    <property type="entry name" value="Nitrogenase molybdenum iron protein domain"/>
    <property type="match status" value="2"/>
</dbReference>
<dbReference type="PROSITE" id="PS50983">
    <property type="entry name" value="FE_B12_PBP"/>
    <property type="match status" value="1"/>
</dbReference>
<dbReference type="eggNOG" id="COG0614">
    <property type="taxonomic scope" value="Bacteria"/>
</dbReference>
<dbReference type="AlphaFoldDB" id="I4YV60"/>
<dbReference type="InterPro" id="IPR050902">
    <property type="entry name" value="ABC_Transporter_SBP"/>
</dbReference>
<dbReference type="PATRIC" id="fig|864069.3.peg.4781"/>
<dbReference type="Proteomes" id="UP000003947">
    <property type="component" value="Unassembled WGS sequence"/>
</dbReference>
<dbReference type="CDD" id="cd01139">
    <property type="entry name" value="TroA_f"/>
    <property type="match status" value="1"/>
</dbReference>
<accession>I4YV60</accession>
<dbReference type="Pfam" id="PF01497">
    <property type="entry name" value="Peripla_BP_2"/>
    <property type="match status" value="1"/>
</dbReference>
<proteinExistence type="predicted"/>
<dbReference type="InterPro" id="IPR002491">
    <property type="entry name" value="ABC_transptr_periplasmic_BD"/>
</dbReference>